<keyword evidence="2 4" id="KW-0732">Signal</keyword>
<dbReference type="AlphaFoldDB" id="A0AB33ILP1"/>
<evidence type="ECO:0000256" key="2">
    <source>
        <dbReference type="ARBA" id="ARBA00022729"/>
    </source>
</evidence>
<dbReference type="Pfam" id="PF03938">
    <property type="entry name" value="OmpH"/>
    <property type="match status" value="1"/>
</dbReference>
<dbReference type="InterPro" id="IPR024930">
    <property type="entry name" value="Skp_dom_sf"/>
</dbReference>
<dbReference type="EMBL" id="AP035785">
    <property type="protein sequence ID" value="BFO70303.1"/>
    <property type="molecule type" value="Genomic_DNA"/>
</dbReference>
<dbReference type="GO" id="GO:0051082">
    <property type="term" value="F:unfolded protein binding"/>
    <property type="evidence" value="ECO:0007669"/>
    <property type="project" value="InterPro"/>
</dbReference>
<evidence type="ECO:0000256" key="3">
    <source>
        <dbReference type="SAM" id="Coils"/>
    </source>
</evidence>
<dbReference type="GO" id="GO:0050821">
    <property type="term" value="P:protein stabilization"/>
    <property type="evidence" value="ECO:0007669"/>
    <property type="project" value="TreeGrafter"/>
</dbReference>
<sequence>MKKKSIFLNMAFAATATLAMTSCNQSAPKVDNKAEVSQVAPAELKIAYVEVDSIMTQYKFCKEFSLILQKKGQNIQNTLASKNQQLQAAAANFQQKVQQNAYTREQAEAIQAGLQKQNNDLQALNQRLSSEFQVETDKYNKALRDSIQNYLKAYNQDKKYSIILSKAGDNLLYADKAYDITNEVIAGLNKAYKSTVKAETTKK</sequence>
<organism evidence="5">
    <name type="scientific">Prevotella sp. GTC17253</name>
    <dbReference type="NCBI Taxonomy" id="3236793"/>
    <lineage>
        <taxon>Bacteria</taxon>
        <taxon>Pseudomonadati</taxon>
        <taxon>Bacteroidota</taxon>
        <taxon>Bacteroidia</taxon>
        <taxon>Bacteroidales</taxon>
        <taxon>Prevotellaceae</taxon>
        <taxon>Prevotella</taxon>
    </lineage>
</organism>
<dbReference type="SMART" id="SM00935">
    <property type="entry name" value="OmpH"/>
    <property type="match status" value="1"/>
</dbReference>
<feature type="signal peptide" evidence="4">
    <location>
        <begin position="1"/>
        <end position="19"/>
    </location>
</feature>
<name>A0AB33ILP1_9BACT</name>
<keyword evidence="3" id="KW-0175">Coiled coil</keyword>
<evidence type="ECO:0000256" key="4">
    <source>
        <dbReference type="SAM" id="SignalP"/>
    </source>
</evidence>
<dbReference type="PROSITE" id="PS51257">
    <property type="entry name" value="PROKAR_LIPOPROTEIN"/>
    <property type="match status" value="1"/>
</dbReference>
<evidence type="ECO:0000256" key="1">
    <source>
        <dbReference type="ARBA" id="ARBA00009091"/>
    </source>
</evidence>
<dbReference type="SUPFAM" id="SSF111384">
    <property type="entry name" value="OmpH-like"/>
    <property type="match status" value="1"/>
</dbReference>
<reference evidence="5" key="1">
    <citation type="submission" date="2024-07" db="EMBL/GenBank/DDBJ databases">
        <title>Complete genome sequence of Prevotella sp. YM-2024 GTC17253.</title>
        <authorList>
            <person name="Hayashi M."/>
            <person name="Muto Y."/>
            <person name="Tanaka K."/>
            <person name="Niwa H."/>
        </authorList>
    </citation>
    <scope>NUCLEOTIDE SEQUENCE</scope>
    <source>
        <strain evidence="5">GTC17253</strain>
    </source>
</reference>
<evidence type="ECO:0000313" key="5">
    <source>
        <dbReference type="EMBL" id="BFO70303.1"/>
    </source>
</evidence>
<dbReference type="PANTHER" id="PTHR35089">
    <property type="entry name" value="CHAPERONE PROTEIN SKP"/>
    <property type="match status" value="1"/>
</dbReference>
<dbReference type="PANTHER" id="PTHR35089:SF1">
    <property type="entry name" value="CHAPERONE PROTEIN SKP"/>
    <property type="match status" value="1"/>
</dbReference>
<accession>A0AB33ILP1</accession>
<proteinExistence type="inferred from homology"/>
<dbReference type="InterPro" id="IPR005632">
    <property type="entry name" value="Chaperone_Skp"/>
</dbReference>
<feature type="coiled-coil region" evidence="3">
    <location>
        <begin position="104"/>
        <end position="131"/>
    </location>
</feature>
<gene>
    <name evidence="5" type="ORF">GTC17253_02690</name>
</gene>
<dbReference type="Gene3D" id="3.30.910.20">
    <property type="entry name" value="Skp domain"/>
    <property type="match status" value="1"/>
</dbReference>
<dbReference type="GO" id="GO:0005829">
    <property type="term" value="C:cytosol"/>
    <property type="evidence" value="ECO:0007669"/>
    <property type="project" value="TreeGrafter"/>
</dbReference>
<protein>
    <submittedName>
        <fullName evidence="5">OmpH family outer membrane protein</fullName>
    </submittedName>
</protein>
<comment type="similarity">
    <text evidence="1">Belongs to the Skp family.</text>
</comment>
<feature type="chain" id="PRO_5044318740" evidence="4">
    <location>
        <begin position="20"/>
        <end position="203"/>
    </location>
</feature>